<reference evidence="4" key="1">
    <citation type="journal article" date="2015" name="Genom Data">
        <title>Genome sequences of six Phytophthora species associated with forests in New Zealand.</title>
        <authorList>
            <person name="Studholme D.J."/>
            <person name="McDougal R.L."/>
            <person name="Sambles C."/>
            <person name="Hansen E."/>
            <person name="Hardy G."/>
            <person name="Grant M."/>
            <person name="Ganley R.J."/>
            <person name="Williams N.M."/>
        </authorList>
    </citation>
    <scope>NUCLEOTIDE SEQUENCE</scope>
    <source>
        <strain evidence="4">NZFS 3630</strain>
    </source>
</reference>
<feature type="signal peptide" evidence="2">
    <location>
        <begin position="1"/>
        <end position="19"/>
    </location>
</feature>
<organism evidence="5 6">
    <name type="scientific">Phytophthora kernoviae</name>
    <dbReference type="NCBI Taxonomy" id="325452"/>
    <lineage>
        <taxon>Eukaryota</taxon>
        <taxon>Sar</taxon>
        <taxon>Stramenopiles</taxon>
        <taxon>Oomycota</taxon>
        <taxon>Peronosporomycetes</taxon>
        <taxon>Peronosporales</taxon>
        <taxon>Peronosporaceae</taxon>
        <taxon>Phytophthora</taxon>
    </lineage>
</organism>
<comment type="caution">
    <text evidence="5">The sequence shown here is derived from an EMBL/GenBank/DDBJ whole genome shotgun (WGS) entry which is preliminary data.</text>
</comment>
<protein>
    <recommendedName>
        <fullName evidence="3">PPIase cyclophilin-type domain-containing protein</fullName>
    </recommendedName>
</protein>
<reference evidence="5 6" key="2">
    <citation type="submission" date="2018-07" db="EMBL/GenBank/DDBJ databases">
        <title>Genome sequencing of oomycete isolates from Chile give support for New Zealand origin for Phytophthora kernoviae and make available the first Nothophytophthora sp. genome.</title>
        <authorList>
            <person name="Studholme D.J."/>
            <person name="Sanfuentes E."/>
            <person name="Panda P."/>
            <person name="Hill R."/>
            <person name="Sambles C."/>
            <person name="Grant M."/>
            <person name="Williams N.M."/>
            <person name="Mcdougal R.L."/>
        </authorList>
    </citation>
    <scope>NUCLEOTIDE SEQUENCE [LARGE SCALE GENOMIC DNA]</scope>
    <source>
        <strain evidence="5">Chile2</strain>
    </source>
</reference>
<dbReference type="InterPro" id="IPR029000">
    <property type="entry name" value="Cyclophilin-like_dom_sf"/>
</dbReference>
<dbReference type="PANTHER" id="PTHR11071:SF561">
    <property type="entry name" value="PEPTIDYL-PROLYL CIS-TRANS ISOMERASE D-RELATED"/>
    <property type="match status" value="1"/>
</dbReference>
<dbReference type="InterPro" id="IPR002130">
    <property type="entry name" value="Cyclophilin-type_PPIase_dom"/>
</dbReference>
<dbReference type="GO" id="GO:0016018">
    <property type="term" value="F:cyclosporin A binding"/>
    <property type="evidence" value="ECO:0007669"/>
    <property type="project" value="TreeGrafter"/>
</dbReference>
<dbReference type="AlphaFoldDB" id="A0A3R7MRC9"/>
<accession>A0A3R7MRC9</accession>
<evidence type="ECO:0000259" key="3">
    <source>
        <dbReference type="PROSITE" id="PS50072"/>
    </source>
</evidence>
<dbReference type="PANTHER" id="PTHR11071">
    <property type="entry name" value="PEPTIDYL-PROLYL CIS-TRANS ISOMERASE"/>
    <property type="match status" value="1"/>
</dbReference>
<proteinExistence type="predicted"/>
<sequence length="415" mass="41565">MKVFQVLIIAALAIAGVSAQNGAATTTATTGTTGTGVAGVATSTAASGTGTGTGTGAAATTTGASTAGASMAASGTGTGAATTTGASATGSASVGGTTSAAASTTGSSGMTTSSSSGMTTSSGSSGMSPTQGSSSTGMTTSSSSSSSSGSSASGSSGAAQVSSTLGVATAAVVAVGMQHTRLRDDNPVVFFDVAIGDMAAGRLLIEVGAPSILRADVVPRTAENFRRLCTGETKESRTGRRRHYARCPFHRVVKDKFCQSGDYANHDGSGGESTFGHSARRIGPIEEDPTSPRGGKQTEKLILPSTFDDENFILRHTGAGVLSMANAGPDSNTCQFYLHFAPVSVRSQLLWCPISLTYLLLHSQQSSFDGKHVVFGCLIDAESFAVLDKINVVATVRGDPKQSVKITKAGQLFPV</sequence>
<dbReference type="GO" id="GO:0003755">
    <property type="term" value="F:peptidyl-prolyl cis-trans isomerase activity"/>
    <property type="evidence" value="ECO:0007669"/>
    <property type="project" value="InterPro"/>
</dbReference>
<feature type="chain" id="PRO_5018753452" description="PPIase cyclophilin-type domain-containing protein" evidence="2">
    <location>
        <begin position="20"/>
        <end position="415"/>
    </location>
</feature>
<dbReference type="EMBL" id="MAYM02001154">
    <property type="protein sequence ID" value="RLN26387.1"/>
    <property type="molecule type" value="Genomic_DNA"/>
</dbReference>
<feature type="region of interest" description="Disordered" evidence="1">
    <location>
        <begin position="68"/>
        <end position="158"/>
    </location>
</feature>
<dbReference type="Pfam" id="PF00160">
    <property type="entry name" value="Pro_isomerase"/>
    <property type="match status" value="1"/>
</dbReference>
<keyword evidence="2" id="KW-0732">Signal</keyword>
<gene>
    <name evidence="5" type="ORF">BBI17_008017</name>
    <name evidence="4" type="ORF">JM18_007878</name>
</gene>
<evidence type="ECO:0000256" key="1">
    <source>
        <dbReference type="SAM" id="MobiDB-lite"/>
    </source>
</evidence>
<reference evidence="4" key="3">
    <citation type="submission" date="2020-06" db="EMBL/GenBank/DDBJ databases">
        <authorList>
            <person name="Studholme D.J."/>
        </authorList>
    </citation>
    <scope>NUCLEOTIDE SEQUENCE</scope>
    <source>
        <strain evidence="4">NZFS 3630</strain>
    </source>
</reference>
<dbReference type="EMBL" id="JPWU03000395">
    <property type="protein sequence ID" value="KAG2517184.1"/>
    <property type="molecule type" value="Genomic_DNA"/>
</dbReference>
<dbReference type="Proteomes" id="UP000792063">
    <property type="component" value="Unassembled WGS sequence"/>
</dbReference>
<dbReference type="SUPFAM" id="SSF50891">
    <property type="entry name" value="Cyclophilin-like"/>
    <property type="match status" value="1"/>
</dbReference>
<feature type="domain" description="PPIase cyclophilin-type" evidence="3">
    <location>
        <begin position="190"/>
        <end position="411"/>
    </location>
</feature>
<evidence type="ECO:0000313" key="4">
    <source>
        <dbReference type="EMBL" id="KAG2517184.1"/>
    </source>
</evidence>
<dbReference type="Proteomes" id="UP000285883">
    <property type="component" value="Unassembled WGS sequence"/>
</dbReference>
<dbReference type="GO" id="GO:0006457">
    <property type="term" value="P:protein folding"/>
    <property type="evidence" value="ECO:0007669"/>
    <property type="project" value="TreeGrafter"/>
</dbReference>
<dbReference type="PROSITE" id="PS50072">
    <property type="entry name" value="CSA_PPIASE_2"/>
    <property type="match status" value="1"/>
</dbReference>
<evidence type="ECO:0000313" key="5">
    <source>
        <dbReference type="EMBL" id="RLN26387.1"/>
    </source>
</evidence>
<dbReference type="PRINTS" id="PR00153">
    <property type="entry name" value="CSAPPISMRASE"/>
</dbReference>
<dbReference type="Gene3D" id="2.40.100.10">
    <property type="entry name" value="Cyclophilin-like"/>
    <property type="match status" value="1"/>
</dbReference>
<evidence type="ECO:0000256" key="2">
    <source>
        <dbReference type="SAM" id="SignalP"/>
    </source>
</evidence>
<feature type="region of interest" description="Disordered" evidence="1">
    <location>
        <begin position="268"/>
        <end position="298"/>
    </location>
</feature>
<evidence type="ECO:0000313" key="6">
    <source>
        <dbReference type="Proteomes" id="UP000285883"/>
    </source>
</evidence>
<dbReference type="GO" id="GO:0005737">
    <property type="term" value="C:cytoplasm"/>
    <property type="evidence" value="ECO:0007669"/>
    <property type="project" value="TreeGrafter"/>
</dbReference>
<name>A0A3R7MRC9_9STRA</name>